<sequence length="153" mass="16623">MQYRSIALIALSLFISILADEEEAWKAVQAHNEIEDSVKHTSNTIEDNVNKLKNTMDNTVHELNATVHHSDNSLDGLKACISEAQCNNRGTCLGTASAYFCICQLGASGKNCQETMCDSVRDCNGRGLCLGTTTELTCLCNLGFTGKHCETKS</sequence>
<reference evidence="5" key="1">
    <citation type="submission" date="2022-10" db="EMBL/GenBank/DDBJ databases">
        <title>Genome assembly of Pristionchus species.</title>
        <authorList>
            <person name="Yoshida K."/>
            <person name="Sommer R.J."/>
        </authorList>
    </citation>
    <scope>NUCLEOTIDE SEQUENCE [LARGE SCALE GENOMIC DNA]</scope>
    <source>
        <strain evidence="5">RS5460</strain>
    </source>
</reference>
<evidence type="ECO:0000256" key="1">
    <source>
        <dbReference type="PROSITE-ProRule" id="PRU00076"/>
    </source>
</evidence>
<keyword evidence="5" id="KW-1185">Reference proteome</keyword>
<dbReference type="SUPFAM" id="SSF57196">
    <property type="entry name" value="EGF/Laminin"/>
    <property type="match status" value="2"/>
</dbReference>
<feature type="signal peptide" evidence="2">
    <location>
        <begin position="1"/>
        <end position="19"/>
    </location>
</feature>
<feature type="domain" description="EGF-like" evidence="3">
    <location>
        <begin position="114"/>
        <end position="150"/>
    </location>
</feature>
<organism evidence="4 5">
    <name type="scientific">Pristionchus mayeri</name>
    <dbReference type="NCBI Taxonomy" id="1317129"/>
    <lineage>
        <taxon>Eukaryota</taxon>
        <taxon>Metazoa</taxon>
        <taxon>Ecdysozoa</taxon>
        <taxon>Nematoda</taxon>
        <taxon>Chromadorea</taxon>
        <taxon>Rhabditida</taxon>
        <taxon>Rhabditina</taxon>
        <taxon>Diplogasteromorpha</taxon>
        <taxon>Diplogasteroidea</taxon>
        <taxon>Neodiplogasteridae</taxon>
        <taxon>Pristionchus</taxon>
    </lineage>
</organism>
<evidence type="ECO:0000256" key="2">
    <source>
        <dbReference type="SAM" id="SignalP"/>
    </source>
</evidence>
<dbReference type="EMBL" id="BTRK01000004">
    <property type="protein sequence ID" value="GMR48631.1"/>
    <property type="molecule type" value="Genomic_DNA"/>
</dbReference>
<feature type="chain" id="PRO_5042866998" description="EGF-like domain-containing protein" evidence="2">
    <location>
        <begin position="20"/>
        <end position="153"/>
    </location>
</feature>
<name>A0AAN5I2G2_9BILA</name>
<feature type="disulfide bond" evidence="1">
    <location>
        <begin position="103"/>
        <end position="112"/>
    </location>
</feature>
<dbReference type="InterPro" id="IPR000742">
    <property type="entry name" value="EGF"/>
</dbReference>
<evidence type="ECO:0000259" key="3">
    <source>
        <dbReference type="PROSITE" id="PS50026"/>
    </source>
</evidence>
<comment type="caution">
    <text evidence="1">Lacks conserved residue(s) required for the propagation of feature annotation.</text>
</comment>
<dbReference type="Proteomes" id="UP001328107">
    <property type="component" value="Unassembled WGS sequence"/>
</dbReference>
<keyword evidence="2" id="KW-0732">Signal</keyword>
<dbReference type="AlphaFoldDB" id="A0AAN5I2G2"/>
<accession>A0AAN5I2G2</accession>
<protein>
    <recommendedName>
        <fullName evidence="3">EGF-like domain-containing protein</fullName>
    </recommendedName>
</protein>
<dbReference type="PROSITE" id="PS50026">
    <property type="entry name" value="EGF_3"/>
    <property type="match status" value="2"/>
</dbReference>
<dbReference type="Gene3D" id="2.10.25.10">
    <property type="entry name" value="Laminin"/>
    <property type="match status" value="2"/>
</dbReference>
<dbReference type="SMART" id="SM00181">
    <property type="entry name" value="EGF"/>
    <property type="match status" value="2"/>
</dbReference>
<dbReference type="CDD" id="cd00054">
    <property type="entry name" value="EGF_CA"/>
    <property type="match status" value="1"/>
</dbReference>
<keyword evidence="1" id="KW-1015">Disulfide bond</keyword>
<evidence type="ECO:0000313" key="5">
    <source>
        <dbReference type="Proteomes" id="UP001328107"/>
    </source>
</evidence>
<proteinExistence type="predicted"/>
<keyword evidence="1" id="KW-0245">EGF-like domain</keyword>
<dbReference type="PROSITE" id="PS00022">
    <property type="entry name" value="EGF_1"/>
    <property type="match status" value="2"/>
</dbReference>
<dbReference type="PROSITE" id="PS01186">
    <property type="entry name" value="EGF_2"/>
    <property type="match status" value="1"/>
</dbReference>
<gene>
    <name evidence="4" type="ORF">PMAYCL1PPCAC_18826</name>
</gene>
<feature type="domain" description="EGF-like" evidence="3">
    <location>
        <begin position="76"/>
        <end position="113"/>
    </location>
</feature>
<evidence type="ECO:0000313" key="4">
    <source>
        <dbReference type="EMBL" id="GMR48631.1"/>
    </source>
</evidence>
<comment type="caution">
    <text evidence="4">The sequence shown here is derived from an EMBL/GenBank/DDBJ whole genome shotgun (WGS) entry which is preliminary data.</text>
</comment>
<feature type="disulfide bond" evidence="1">
    <location>
        <begin position="140"/>
        <end position="149"/>
    </location>
</feature>
<dbReference type="Pfam" id="PF00008">
    <property type="entry name" value="EGF"/>
    <property type="match status" value="1"/>
</dbReference>